<organism evidence="2 3">
    <name type="scientific">Danaus plexippus plexippus</name>
    <dbReference type="NCBI Taxonomy" id="278856"/>
    <lineage>
        <taxon>Eukaryota</taxon>
        <taxon>Metazoa</taxon>
        <taxon>Ecdysozoa</taxon>
        <taxon>Arthropoda</taxon>
        <taxon>Hexapoda</taxon>
        <taxon>Insecta</taxon>
        <taxon>Pterygota</taxon>
        <taxon>Neoptera</taxon>
        <taxon>Endopterygota</taxon>
        <taxon>Lepidoptera</taxon>
        <taxon>Glossata</taxon>
        <taxon>Ditrysia</taxon>
        <taxon>Papilionoidea</taxon>
        <taxon>Nymphalidae</taxon>
        <taxon>Danainae</taxon>
        <taxon>Danaini</taxon>
        <taxon>Danaina</taxon>
        <taxon>Danaus</taxon>
        <taxon>Danaus</taxon>
    </lineage>
</organism>
<evidence type="ECO:0000313" key="2">
    <source>
        <dbReference type="EMBL" id="OWR46732.1"/>
    </source>
</evidence>
<comment type="caution">
    <text evidence="2">The sequence shown here is derived from an EMBL/GenBank/DDBJ whole genome shotgun (WGS) entry which is preliminary data.</text>
</comment>
<dbReference type="Proteomes" id="UP000007151">
    <property type="component" value="Unassembled WGS sequence"/>
</dbReference>
<proteinExistence type="predicted"/>
<dbReference type="KEGG" id="dpl:KGM_215426"/>
<name>A0A212EZ23_DANPL</name>
<dbReference type="Pfam" id="PF25298">
    <property type="entry name" value="Baculo_FP_2nd"/>
    <property type="match status" value="1"/>
</dbReference>
<sequence>MGYGTNKSPVYVSEHLSPHFKALHARTRKIARDKEYRYTWIRNGRIYVRKNDQSPAKQIKCFESLDHL</sequence>
<reference evidence="2 3" key="1">
    <citation type="journal article" date="2011" name="Cell">
        <title>The monarch butterfly genome yields insights into long-distance migration.</title>
        <authorList>
            <person name="Zhan S."/>
            <person name="Merlin C."/>
            <person name="Boore J.L."/>
            <person name="Reppert S.M."/>
        </authorList>
    </citation>
    <scope>NUCLEOTIDE SEQUENCE [LARGE SCALE GENOMIC DNA]</scope>
    <source>
        <strain evidence="2">F-2</strain>
    </source>
</reference>
<feature type="domain" description="FP protein C-terminal" evidence="1">
    <location>
        <begin position="17"/>
        <end position="67"/>
    </location>
</feature>
<dbReference type="EMBL" id="AGBW02011395">
    <property type="protein sequence ID" value="OWR46732.1"/>
    <property type="molecule type" value="Genomic_DNA"/>
</dbReference>
<dbReference type="AlphaFoldDB" id="A0A212EZ23"/>
<dbReference type="InterPro" id="IPR057251">
    <property type="entry name" value="FP_C"/>
</dbReference>
<evidence type="ECO:0000313" key="3">
    <source>
        <dbReference type="Proteomes" id="UP000007151"/>
    </source>
</evidence>
<dbReference type="InParanoid" id="A0A212EZ23"/>
<gene>
    <name evidence="2" type="ORF">KGM_215426</name>
</gene>
<accession>A0A212EZ23</accession>
<protein>
    <recommendedName>
        <fullName evidence="1">FP protein C-terminal domain-containing protein</fullName>
    </recommendedName>
</protein>
<evidence type="ECO:0000259" key="1">
    <source>
        <dbReference type="Pfam" id="PF25298"/>
    </source>
</evidence>
<keyword evidence="3" id="KW-1185">Reference proteome</keyword>